<dbReference type="PANTHER" id="PTHR43353">
    <property type="entry name" value="SUCCINATE-SEMIALDEHYDE DEHYDROGENASE, MITOCHONDRIAL"/>
    <property type="match status" value="1"/>
</dbReference>
<sequence>MPEGVEPALQCDLDHKVYRNRIWRQCLNCLKKRQSDGYRPDRPSLGFMTTTLASTHPVETVHGHRVPTGLFIGGDWRTTDSTFTVLDPATTGHIADVSDAGAAEALAALDAAHAVRDEWRRVTPRARAGLFGEAYRLLRSRAEAFAAVMTAESGKPLAESRAEFNLSAEFFLWYTEQIAHLHGTYAPASHGGYRVVTTHQPVGPALLITPWNFPMLMIARKAGAALAAGCPVIVKSAKETPLTCALFVETLREAGFPAGVVNLVHTTSSSAVSAALMADPRLRKISFTGSTGVGSTLLAQAAPGILNASMELGGDGPFIVLEDADVELAAKQAVVCKFRNAGQACVAANRIIVHRAVAEEFTKRFVALTEQLRVGNGFDDGVDVGPIISARQLDGVSELVDTLRGLDSELLTGGNALPGDGFFFAPTVFRVNGRPTELCSRELFAPVATIYQVESTSEAIEFANDTRYGLAAYVFTRDLSRAVAVGERLDFGMVGINRGIMADPAAAFGGVKASGLGREGGHDAIYDYLEPKYLALTVDEEAGLA</sequence>
<evidence type="ECO:0000256" key="2">
    <source>
        <dbReference type="ARBA" id="ARBA00023002"/>
    </source>
</evidence>
<dbReference type="SUPFAM" id="SSF53720">
    <property type="entry name" value="ALDH-like"/>
    <property type="match status" value="1"/>
</dbReference>
<dbReference type="GO" id="GO:0004777">
    <property type="term" value="F:succinate-semialdehyde dehydrogenase (NAD+) activity"/>
    <property type="evidence" value="ECO:0007669"/>
    <property type="project" value="TreeGrafter"/>
</dbReference>
<protein>
    <submittedName>
        <fullName evidence="4">Succinate-semialdehyde dehydrogenase</fullName>
    </submittedName>
</protein>
<dbReference type="Gene3D" id="3.40.309.10">
    <property type="entry name" value="Aldehyde Dehydrogenase, Chain A, domain 2"/>
    <property type="match status" value="1"/>
</dbReference>
<dbReference type="GO" id="GO:0009450">
    <property type="term" value="P:gamma-aminobutyric acid catabolic process"/>
    <property type="evidence" value="ECO:0007669"/>
    <property type="project" value="TreeGrafter"/>
</dbReference>
<dbReference type="AlphaFoldDB" id="A0A2U9PQH5"/>
<organism evidence="4 5">
    <name type="scientific">Mycolicibacterium smegmatis (strain MKD8)</name>
    <name type="common">Mycobacterium smegmatis</name>
    <dbReference type="NCBI Taxonomy" id="1214915"/>
    <lineage>
        <taxon>Bacteria</taxon>
        <taxon>Bacillati</taxon>
        <taxon>Actinomycetota</taxon>
        <taxon>Actinomycetes</taxon>
        <taxon>Mycobacteriales</taxon>
        <taxon>Mycobacteriaceae</taxon>
        <taxon>Mycolicibacterium</taxon>
    </lineage>
</organism>
<dbReference type="Pfam" id="PF00171">
    <property type="entry name" value="Aldedh"/>
    <property type="match status" value="1"/>
</dbReference>
<dbReference type="CDD" id="cd07103">
    <property type="entry name" value="ALDH_F5_SSADH_GabD"/>
    <property type="match status" value="1"/>
</dbReference>
<dbReference type="InterPro" id="IPR015590">
    <property type="entry name" value="Aldehyde_DH_dom"/>
</dbReference>
<dbReference type="Gene3D" id="3.40.605.10">
    <property type="entry name" value="Aldehyde Dehydrogenase, Chain A, domain 1"/>
    <property type="match status" value="1"/>
</dbReference>
<reference evidence="4 5" key="1">
    <citation type="journal article" date="2013" name="Genome Announc.">
        <title>Draft genome sequence of MKD8, a conjugal recipient Mycobacterium smegmatis strain.</title>
        <authorList>
            <person name="Gray T.A."/>
            <person name="Palumbo M.J."/>
            <person name="Derbyshire K.M."/>
        </authorList>
    </citation>
    <scope>NUCLEOTIDE SEQUENCE [LARGE SCALE GENOMIC DNA]</scope>
    <source>
        <strain evidence="4 5">MKD8</strain>
    </source>
</reference>
<keyword evidence="2" id="KW-0560">Oxidoreductase</keyword>
<dbReference type="PANTHER" id="PTHR43353:SF5">
    <property type="entry name" value="SUCCINATE-SEMIALDEHYDE DEHYDROGENASE, MITOCHONDRIAL"/>
    <property type="match status" value="1"/>
</dbReference>
<dbReference type="FunFam" id="3.40.309.10:FF:000009">
    <property type="entry name" value="Aldehyde dehydrogenase A"/>
    <property type="match status" value="1"/>
</dbReference>
<evidence type="ECO:0000256" key="1">
    <source>
        <dbReference type="ARBA" id="ARBA00009986"/>
    </source>
</evidence>
<name>A0A2U9PQH5_MYCSE</name>
<dbReference type="PROSITE" id="PS00070">
    <property type="entry name" value="ALDEHYDE_DEHYDR_CYS"/>
    <property type="match status" value="1"/>
</dbReference>
<dbReference type="InterPro" id="IPR016162">
    <property type="entry name" value="Ald_DH_N"/>
</dbReference>
<dbReference type="Proteomes" id="UP000011200">
    <property type="component" value="Chromosome"/>
</dbReference>
<dbReference type="FunFam" id="3.40.605.10:FF:000007">
    <property type="entry name" value="NAD/NADP-dependent betaine aldehyde dehydrogenase"/>
    <property type="match status" value="1"/>
</dbReference>
<comment type="similarity">
    <text evidence="1">Belongs to the aldehyde dehydrogenase family.</text>
</comment>
<dbReference type="InterPro" id="IPR050740">
    <property type="entry name" value="Aldehyde_DH_Superfamily"/>
</dbReference>
<gene>
    <name evidence="4" type="ORF">D806_029740</name>
</gene>
<dbReference type="InterPro" id="IPR016161">
    <property type="entry name" value="Ald_DH/histidinol_DH"/>
</dbReference>
<evidence type="ECO:0000313" key="4">
    <source>
        <dbReference type="EMBL" id="AWT53948.1"/>
    </source>
</evidence>
<feature type="domain" description="Aldehyde dehydrogenase" evidence="3">
    <location>
        <begin position="76"/>
        <end position="533"/>
    </location>
</feature>
<accession>A0A2U9PQH5</accession>
<dbReference type="InterPro" id="IPR016163">
    <property type="entry name" value="Ald_DH_C"/>
</dbReference>
<dbReference type="InterPro" id="IPR016160">
    <property type="entry name" value="Ald_DH_CS_CYS"/>
</dbReference>
<dbReference type="EMBL" id="CP027541">
    <property type="protein sequence ID" value="AWT53948.1"/>
    <property type="molecule type" value="Genomic_DNA"/>
</dbReference>
<evidence type="ECO:0000313" key="5">
    <source>
        <dbReference type="Proteomes" id="UP000011200"/>
    </source>
</evidence>
<evidence type="ECO:0000259" key="3">
    <source>
        <dbReference type="Pfam" id="PF00171"/>
    </source>
</evidence>
<proteinExistence type="inferred from homology"/>
<reference evidence="5" key="2">
    <citation type="submission" date="2018-03" db="EMBL/GenBank/DDBJ databases">
        <authorList>
            <person name="Derbyshire K."/>
            <person name="Gray T.A."/>
            <person name="Champion M."/>
        </authorList>
    </citation>
    <scope>NUCLEOTIDE SEQUENCE [LARGE SCALE GENOMIC DNA]</scope>
    <source>
        <strain evidence="5">MKD8</strain>
    </source>
</reference>